<dbReference type="SMART" id="SM00671">
    <property type="entry name" value="SEL1"/>
    <property type="match status" value="3"/>
</dbReference>
<dbReference type="RefSeq" id="WP_343861603.1">
    <property type="nucleotide sequence ID" value="NZ_BAAAFD010000010.1"/>
</dbReference>
<dbReference type="InterPro" id="IPR001375">
    <property type="entry name" value="Peptidase_S9_cat"/>
</dbReference>
<evidence type="ECO:0000313" key="5">
    <source>
        <dbReference type="Proteomes" id="UP001500359"/>
    </source>
</evidence>
<dbReference type="SUPFAM" id="SSF53474">
    <property type="entry name" value="alpha/beta-Hydrolases"/>
    <property type="match status" value="1"/>
</dbReference>
<dbReference type="InterPro" id="IPR029058">
    <property type="entry name" value="AB_hydrolase_fold"/>
</dbReference>
<feature type="signal peptide" evidence="2">
    <location>
        <begin position="1"/>
        <end position="20"/>
    </location>
</feature>
<evidence type="ECO:0000256" key="2">
    <source>
        <dbReference type="SAM" id="SignalP"/>
    </source>
</evidence>
<dbReference type="InterPro" id="IPR006597">
    <property type="entry name" value="Sel1-like"/>
</dbReference>
<dbReference type="Proteomes" id="UP001500359">
    <property type="component" value="Unassembled WGS sequence"/>
</dbReference>
<dbReference type="InterPro" id="IPR011990">
    <property type="entry name" value="TPR-like_helical_dom_sf"/>
</dbReference>
<evidence type="ECO:0000313" key="4">
    <source>
        <dbReference type="EMBL" id="GAA0859050.1"/>
    </source>
</evidence>
<dbReference type="SUPFAM" id="SSF82171">
    <property type="entry name" value="DPP6 N-terminal domain-like"/>
    <property type="match status" value="1"/>
</dbReference>
<dbReference type="Gene3D" id="3.40.50.1820">
    <property type="entry name" value="alpha/beta hydrolase"/>
    <property type="match status" value="1"/>
</dbReference>
<protein>
    <recommendedName>
        <fullName evidence="3">Peptidase S9 prolyl oligopeptidase catalytic domain-containing protein</fullName>
    </recommendedName>
</protein>
<reference evidence="4 5" key="1">
    <citation type="journal article" date="2019" name="Int. J. Syst. Evol. Microbiol.">
        <title>The Global Catalogue of Microorganisms (GCM) 10K type strain sequencing project: providing services to taxonomists for standard genome sequencing and annotation.</title>
        <authorList>
            <consortium name="The Broad Institute Genomics Platform"/>
            <consortium name="The Broad Institute Genome Sequencing Center for Infectious Disease"/>
            <person name="Wu L."/>
            <person name="Ma J."/>
        </authorList>
    </citation>
    <scope>NUCLEOTIDE SEQUENCE [LARGE SCALE GENOMIC DNA]</scope>
    <source>
        <strain evidence="4 5">JCM 15896</strain>
    </source>
</reference>
<feature type="domain" description="Peptidase S9 prolyl oligopeptidase catalytic" evidence="3">
    <location>
        <begin position="417"/>
        <end position="623"/>
    </location>
</feature>
<dbReference type="Gene3D" id="1.25.40.10">
    <property type="entry name" value="Tetratricopeptide repeat domain"/>
    <property type="match status" value="1"/>
</dbReference>
<keyword evidence="2" id="KW-0732">Signal</keyword>
<sequence>MIIRSIAFLLLSFYSALSLANLVPAEKLFIEANVSMPKLSLDGKYLSNYVNHEGTLYFTITDLEKGQQYIVRGLDNVKRVFDYQWIDNQTLHLSAYQKEYFISLDFTDNQIKSEIKSVRYDGYIVHIFPNSKQVLFAKLRPWDEGGFNLHITDIKTLTGAKLNEKKHLAPPSKNVSFFSYDTKTKRIVASMKDEEQKTILFQYRTLDDPNWQPMLELIDADYEFKVIGFFDDNTLGVLTNKDSDRESFYKFDMAKKEVTELIYEHPRFDLIKAEMYQSDDGVEPLSVTYIDHGRYKIEYLQKSQETIAQKLTEAFEGKQWRILSHSEKTNQYIIYAFDSDYPGAYYLFTPALNKAELLFERYPGLENYNFAKTQVKNLAIDSNINVETYLTKASEHRFNTLLVMPHGGPIGVRETAAFNKEVQYLVSRGFDVLQVNFRGSKGFGKSFKQSGIGELGRAIEKDITLAVNDVLNSHQYKHVCSIGSSYGGYSAIMLAIQQPDTYDCIVARFGIYDLPLLYDSNNVRLHFGETIFDAVLGGNSEELYDVSPVYHAQKIKAPVLLTAGKTDEIAVFEQSRRMEYVLKVLQKPVSSIFYDQTGHGHGSWSGDIHENVSIYDFLVETLNLTIPNSLSTDDKEILAREYELVADGYIFTDTVPNDKVRAKKYYRKSADLGNGKAMNNYAWMLSQSDKNDPDAANMLSWFIKAEEAGFGQASYILAELYQVGKFVEKDLEKAYQKFLNAQRLGFGDKAKFEIARAQCLGLGTAKDFESCLSGLKERDIEIAKEKEKRERTGNKEKEGFEKITAGNDLLQIYGKLFLAGQLSSDEISRLKQQFFYEFQLENSRLDLDIEDFGEYSNFRHLRETTNINSDKADLFGLRFKLRSADLFSGTNENIAFMYTWTIFDENGLEISKIENTFRGRNGIWTITLPTSDVKQTPSKYVINIYDIDKTPLFEESFYIK</sequence>
<keyword evidence="1" id="KW-0378">Hydrolase</keyword>
<dbReference type="PANTHER" id="PTHR42776">
    <property type="entry name" value="SERINE PEPTIDASE S9 FAMILY MEMBER"/>
    <property type="match status" value="1"/>
</dbReference>
<proteinExistence type="predicted"/>
<name>A0ABN1LQG8_9ALTE</name>
<evidence type="ECO:0000256" key="1">
    <source>
        <dbReference type="ARBA" id="ARBA00022801"/>
    </source>
</evidence>
<feature type="chain" id="PRO_5045984405" description="Peptidase S9 prolyl oligopeptidase catalytic domain-containing protein" evidence="2">
    <location>
        <begin position="21"/>
        <end position="960"/>
    </location>
</feature>
<keyword evidence="5" id="KW-1185">Reference proteome</keyword>
<evidence type="ECO:0000259" key="3">
    <source>
        <dbReference type="Pfam" id="PF00326"/>
    </source>
</evidence>
<accession>A0ABN1LQG8</accession>
<comment type="caution">
    <text evidence="4">The sequence shown here is derived from an EMBL/GenBank/DDBJ whole genome shotgun (WGS) entry which is preliminary data.</text>
</comment>
<organism evidence="4 5">
    <name type="scientific">Aliiglaciecola litoralis</name>
    <dbReference type="NCBI Taxonomy" id="582857"/>
    <lineage>
        <taxon>Bacteria</taxon>
        <taxon>Pseudomonadati</taxon>
        <taxon>Pseudomonadota</taxon>
        <taxon>Gammaproteobacteria</taxon>
        <taxon>Alteromonadales</taxon>
        <taxon>Alteromonadaceae</taxon>
        <taxon>Aliiglaciecola</taxon>
    </lineage>
</organism>
<dbReference type="Pfam" id="PF00326">
    <property type="entry name" value="Peptidase_S9"/>
    <property type="match status" value="1"/>
</dbReference>
<dbReference type="PANTHER" id="PTHR42776:SF27">
    <property type="entry name" value="DIPEPTIDYL PEPTIDASE FAMILY MEMBER 6"/>
    <property type="match status" value="1"/>
</dbReference>
<gene>
    <name evidence="4" type="ORF">GCM10009114_31030</name>
</gene>
<dbReference type="EMBL" id="BAAAFD010000010">
    <property type="protein sequence ID" value="GAA0859050.1"/>
    <property type="molecule type" value="Genomic_DNA"/>
</dbReference>
<dbReference type="SUPFAM" id="SSF81901">
    <property type="entry name" value="HCP-like"/>
    <property type="match status" value="1"/>
</dbReference>